<keyword evidence="5" id="KW-0614">Plasmid</keyword>
<dbReference type="Gene3D" id="2.60.40.2500">
    <property type="match status" value="1"/>
</dbReference>
<evidence type="ECO:0000313" key="5">
    <source>
        <dbReference type="EMBL" id="AJF83649.1"/>
    </source>
</evidence>
<reference evidence="5" key="1">
    <citation type="submission" date="2014-09" db="EMBL/GenBank/DDBJ databases">
        <authorList>
            <person name="Zhang W.-J."/>
            <person name="Wang X.-M."/>
            <person name="Schwarz S."/>
            <person name="Dai L."/>
            <person name="Hua X."/>
            <person name="Liu S."/>
        </authorList>
    </citation>
    <scope>NUCLEOTIDE SEQUENCE</scope>
    <source>
        <strain evidence="4">GXEC3</strain>
        <strain evidence="5">GXEC6</strain>
        <plasmid evidence="4">pGXEC3</plasmid>
        <plasmid evidence="5">pGXEC6</plasmid>
    </source>
</reference>
<dbReference type="InterPro" id="IPR010258">
    <property type="entry name" value="Conjugal_tfr_TrbG/VirB9/CagX"/>
</dbReference>
<evidence type="ECO:0000256" key="3">
    <source>
        <dbReference type="SAM" id="SignalP"/>
    </source>
</evidence>
<dbReference type="Proteomes" id="UP000250671">
    <property type="component" value="Unassembled WGS sequence"/>
</dbReference>
<feature type="chain" id="PRO_5015034647" evidence="3">
    <location>
        <begin position="21"/>
        <end position="302"/>
    </location>
</feature>
<dbReference type="CDD" id="cd06911">
    <property type="entry name" value="VirB9_CagX_TrbG"/>
    <property type="match status" value="1"/>
</dbReference>
<sequence length="302" mass="34172">MMKKLFIATCLLLPGLVYSAATPLPSGFDARMQTVSYNGANTTVIRSKTGFLTSVVFDEGEAVISAKAGFPAGWEITTDDNVVYINPRPVVQEQEGDEGEKLKKVFQPTEKEWDTNLFVRTTKRIYSLDLILLSEEKQAQPAYVVQFRYPSEIAKKNAEEVRLAKEKQEKLRQKKLISESFEKADAPKNWDYFMRVNEKYDSRRIAPDFAYDNGIFTFLGFNSGKVFPAPFAVRDGQEQTLAFNVETKGKYKIMVIHNVNDKFVLRYGNSVVGVVNKSFGKVLTDQRNTSSPAVERVEVNND</sequence>
<proteinExistence type="inferred from homology"/>
<evidence type="ECO:0000313" key="6">
    <source>
        <dbReference type="EMBL" id="SQP88206.1"/>
    </source>
</evidence>
<protein>
    <submittedName>
        <fullName evidence="5">P-type conjugative transfer protein VirB9</fullName>
    </submittedName>
    <submittedName>
        <fullName evidence="6">Putative type IV secretory pathway VirB9 component</fullName>
    </submittedName>
</protein>
<evidence type="ECO:0000313" key="7">
    <source>
        <dbReference type="Proteomes" id="UP000250671"/>
    </source>
</evidence>
<dbReference type="NCBIfam" id="TIGR02781">
    <property type="entry name" value="VirB9"/>
    <property type="match status" value="1"/>
</dbReference>
<dbReference type="InterPro" id="IPR038161">
    <property type="entry name" value="VirB9/CagX/TrbG_C_sf"/>
</dbReference>
<dbReference type="AlphaFoldDB" id="A0A0B5J3R3"/>
<geneLocation type="plasmid" evidence="5">
    <name>pGXEC6</name>
</geneLocation>
<geneLocation type="plasmid" evidence="4">
    <name>pGXEC3</name>
</geneLocation>
<dbReference type="EMBL" id="KM580533">
    <property type="protein sequence ID" value="AJF83649.1"/>
    <property type="molecule type" value="Genomic_DNA"/>
</dbReference>
<comment type="similarity">
    <text evidence="1">Belongs to the TrbG/VirB9 family.</text>
</comment>
<evidence type="ECO:0000313" key="4">
    <source>
        <dbReference type="EMBL" id="AJF83612.1"/>
    </source>
</evidence>
<dbReference type="EMBL" id="UCZA01000044">
    <property type="protein sequence ID" value="SQP88206.1"/>
    <property type="molecule type" value="Genomic_DNA"/>
</dbReference>
<reference evidence="6 7" key="3">
    <citation type="submission" date="2018-06" db="EMBL/GenBank/DDBJ databases">
        <authorList>
            <consortium name="Pathogen Informatics"/>
            <person name="Doyle S."/>
        </authorList>
    </citation>
    <scope>NUCLEOTIDE SEQUENCE [LARGE SCALE GENOMIC DNA]</scope>
    <source>
        <strain evidence="6 7">VREC0535</strain>
    </source>
</reference>
<dbReference type="InterPro" id="IPR033645">
    <property type="entry name" value="VirB9/CagX/TrbG_C"/>
</dbReference>
<dbReference type="EMBL" id="KM580532">
    <property type="protein sequence ID" value="AJF83612.1"/>
    <property type="molecule type" value="Genomic_DNA"/>
</dbReference>
<evidence type="ECO:0000256" key="1">
    <source>
        <dbReference type="ARBA" id="ARBA00006135"/>
    </source>
</evidence>
<gene>
    <name evidence="5" type="primary">virB9</name>
    <name evidence="6" type="synonym">ptlF</name>
    <name evidence="6" type="ORF">SAMEA3752557_04968</name>
</gene>
<name>A0A0B5J3R3_ECOLX</name>
<accession>A0A0B5J3R3</accession>
<dbReference type="InterPro" id="IPR014148">
    <property type="entry name" value="VirB9"/>
</dbReference>
<keyword evidence="2 3" id="KW-0732">Signal</keyword>
<organism evidence="5">
    <name type="scientific">Escherichia coli</name>
    <dbReference type="NCBI Taxonomy" id="562"/>
    <lineage>
        <taxon>Bacteria</taxon>
        <taxon>Pseudomonadati</taxon>
        <taxon>Pseudomonadota</taxon>
        <taxon>Gammaproteobacteria</taxon>
        <taxon>Enterobacterales</taxon>
        <taxon>Enterobacteriaceae</taxon>
        <taxon>Escherichia</taxon>
    </lineage>
</organism>
<evidence type="ECO:0000256" key="2">
    <source>
        <dbReference type="ARBA" id="ARBA00022729"/>
    </source>
</evidence>
<feature type="signal peptide" evidence="3">
    <location>
        <begin position="1"/>
        <end position="20"/>
    </location>
</feature>
<dbReference type="RefSeq" id="WP_001299943.1">
    <property type="nucleotide sequence ID" value="NZ_AP025680.1"/>
</dbReference>
<reference evidence="5" key="2">
    <citation type="journal article" date="2015" name="Antimicrob. Agents Chemother.">
        <title>Novel Conjugative Plasmid from Escherichia coli of Swine Origin That Coharbors the Multiresistance Gene cfr and the Extended-Spectrum-?-Lactamase Gene blaCTX-M-14b.</title>
        <authorList>
            <person name="Zhang W.J."/>
            <person name="Wang X.M."/>
            <person name="Dai L."/>
            <person name="Hua X."/>
            <person name="Dong Z."/>
            <person name="Schwarz S."/>
            <person name="Liu S."/>
        </authorList>
    </citation>
    <scope>NUCLEOTIDE SEQUENCE</scope>
    <source>
        <strain evidence="4">GXEC3</strain>
        <strain evidence="5">GXEC6</strain>
        <plasmid evidence="4">pGXEC3</plasmid>
        <plasmid evidence="5">pGXEC6</plasmid>
    </source>
</reference>
<dbReference type="Pfam" id="PF03524">
    <property type="entry name" value="CagX"/>
    <property type="match status" value="1"/>
</dbReference>